<evidence type="ECO:0000256" key="2">
    <source>
        <dbReference type="SAM" id="Phobius"/>
    </source>
</evidence>
<dbReference type="Pfam" id="PF15125">
    <property type="entry name" value="TMEM238"/>
    <property type="match status" value="1"/>
</dbReference>
<protein>
    <submittedName>
        <fullName evidence="4">Uncharacterized protein</fullName>
    </submittedName>
</protein>
<feature type="transmembrane region" description="Helical" evidence="2">
    <location>
        <begin position="51"/>
        <end position="70"/>
    </location>
</feature>
<dbReference type="GeneID" id="103551164"/>
<feature type="compositionally biased region" description="Polar residues" evidence="1">
    <location>
        <begin position="214"/>
        <end position="223"/>
    </location>
</feature>
<proteinExistence type="predicted"/>
<sequence>MESSGNTVGGTRKRTGLGRCRHFFWLGVVFDTVGLTVLFTGIFADLFFYDLLLYLGAIIIVFSLLWWVSWYTGNIELTPEEALKSPFPVPSATTVEALRQGVGHRLSLAVCGVSTTFLRMRRRRTRRILQRRASLDMTVTGEVEKQLEEEAQDKDGMQGVRESGDAQDVCREALGPQPETVESSEAPRPAGPDASPPGPEAGLPRLIKRPSAHLVQSESTLSPPDQPVPPAILPSKSLPVVSLASTCQPLPVLTSESQLVISGASTSQPLVTLASASHLPVPLASTSQPMVPVASRSHFLLPVAAQTHLALPVDSQSHPLVPVAAQTHLALPVDSQSDPPVPVAVQSHLPVPLASQSQLQNLSQASQTQPPPVQVSQAHAGATLLSLIQLLPTQPFQTQPMDLQVGPAVHDLQALDHTQQAPQSGSWVQEIAPGQASSAQEFHKQPGAQAFESLPPASQKLSQDHPDPTSPLPEAPVPATQAQQSVPPESAPTPASEKKSHPL</sequence>
<feature type="region of interest" description="Disordered" evidence="1">
    <location>
        <begin position="357"/>
        <end position="376"/>
    </location>
</feature>
<evidence type="ECO:0000256" key="1">
    <source>
        <dbReference type="SAM" id="MobiDB-lite"/>
    </source>
</evidence>
<feature type="compositionally biased region" description="Basic and acidic residues" evidence="1">
    <location>
        <begin position="142"/>
        <end position="171"/>
    </location>
</feature>
<keyword evidence="3" id="KW-1185">Reference proteome</keyword>
<feature type="region of interest" description="Disordered" evidence="1">
    <location>
        <begin position="140"/>
        <end position="233"/>
    </location>
</feature>
<keyword evidence="2" id="KW-1133">Transmembrane helix</keyword>
<evidence type="ECO:0000313" key="4">
    <source>
        <dbReference type="RefSeq" id="XP_008518732.2"/>
    </source>
</evidence>
<dbReference type="RefSeq" id="XP_008518732.2">
    <property type="nucleotide sequence ID" value="XM_008520510.2"/>
</dbReference>
<reference evidence="4" key="1">
    <citation type="submission" date="2025-08" db="UniProtKB">
        <authorList>
            <consortium name="RefSeq"/>
        </authorList>
    </citation>
    <scope>IDENTIFICATION</scope>
    <source>
        <tissue evidence="4">Blood</tissue>
    </source>
</reference>
<feature type="transmembrane region" description="Helical" evidence="2">
    <location>
        <begin position="23"/>
        <end position="44"/>
    </location>
</feature>
<evidence type="ECO:0000313" key="3">
    <source>
        <dbReference type="Proteomes" id="UP001652662"/>
    </source>
</evidence>
<dbReference type="PANTHER" id="PTHR28613">
    <property type="entry name" value="SI:CH211-232M10.4-RELATED"/>
    <property type="match status" value="1"/>
</dbReference>
<dbReference type="InterPro" id="IPR029365">
    <property type="entry name" value="TMEM238"/>
</dbReference>
<feature type="region of interest" description="Disordered" evidence="1">
    <location>
        <begin position="419"/>
        <end position="503"/>
    </location>
</feature>
<organism evidence="3 4">
    <name type="scientific">Equus przewalskii</name>
    <name type="common">Przewalski's horse</name>
    <name type="synonym">Equus caballus przewalskii</name>
    <dbReference type="NCBI Taxonomy" id="9798"/>
    <lineage>
        <taxon>Eukaryota</taxon>
        <taxon>Metazoa</taxon>
        <taxon>Chordata</taxon>
        <taxon>Craniata</taxon>
        <taxon>Vertebrata</taxon>
        <taxon>Euteleostomi</taxon>
        <taxon>Mammalia</taxon>
        <taxon>Eutheria</taxon>
        <taxon>Laurasiatheria</taxon>
        <taxon>Perissodactyla</taxon>
        <taxon>Equidae</taxon>
        <taxon>Equus</taxon>
    </lineage>
</organism>
<gene>
    <name evidence="4" type="primary">LOC103551164</name>
</gene>
<dbReference type="PANTHER" id="PTHR28613:SF6">
    <property type="entry name" value="RIKEN CDNA A930007A09 GENE"/>
    <property type="match status" value="1"/>
</dbReference>
<name>A0ABM2EWH6_EQUPR</name>
<dbReference type="Proteomes" id="UP001652662">
    <property type="component" value="Chromosome 12"/>
</dbReference>
<keyword evidence="2" id="KW-0812">Transmembrane</keyword>
<accession>A0ABM2EWH6</accession>
<keyword evidence="2" id="KW-0472">Membrane</keyword>